<comment type="caution">
    <text evidence="2">The sequence shown here is derived from an EMBL/GenBank/DDBJ whole genome shotgun (WGS) entry which is preliminary data.</text>
</comment>
<dbReference type="AlphaFoldDB" id="A0A3S5CHV0"/>
<gene>
    <name evidence="2" type="ORF">PXEA_LOCUS3013</name>
</gene>
<protein>
    <submittedName>
        <fullName evidence="2">Uncharacterized protein</fullName>
    </submittedName>
</protein>
<sequence>MQLKPTNPVSCRVRLEGTEDREEEEEEKEKEEEEEKEEEKEEKNTLFSLVKLKLEPLHQTAYLEEQIHTQTGAHTHTHTHSHTQAWGERGMYKCDLINDLVQSILCLRVEVSVMLSSSVYACLPAWQRAALASGPSIRQLLLVVGEPMIAEHNF</sequence>
<accession>A0A3S5CHV0</accession>
<dbReference type="Proteomes" id="UP000784294">
    <property type="component" value="Unassembled WGS sequence"/>
</dbReference>
<evidence type="ECO:0000256" key="1">
    <source>
        <dbReference type="SAM" id="MobiDB-lite"/>
    </source>
</evidence>
<evidence type="ECO:0000313" key="3">
    <source>
        <dbReference type="Proteomes" id="UP000784294"/>
    </source>
</evidence>
<keyword evidence="3" id="KW-1185">Reference proteome</keyword>
<reference evidence="2" key="1">
    <citation type="submission" date="2018-11" db="EMBL/GenBank/DDBJ databases">
        <authorList>
            <consortium name="Pathogen Informatics"/>
        </authorList>
    </citation>
    <scope>NUCLEOTIDE SEQUENCE</scope>
</reference>
<organism evidence="2 3">
    <name type="scientific">Protopolystoma xenopodis</name>
    <dbReference type="NCBI Taxonomy" id="117903"/>
    <lineage>
        <taxon>Eukaryota</taxon>
        <taxon>Metazoa</taxon>
        <taxon>Spiralia</taxon>
        <taxon>Lophotrochozoa</taxon>
        <taxon>Platyhelminthes</taxon>
        <taxon>Monogenea</taxon>
        <taxon>Polyopisthocotylea</taxon>
        <taxon>Polystomatidea</taxon>
        <taxon>Polystomatidae</taxon>
        <taxon>Protopolystoma</taxon>
    </lineage>
</organism>
<name>A0A3S5CHV0_9PLAT</name>
<feature type="compositionally biased region" description="Acidic residues" evidence="1">
    <location>
        <begin position="19"/>
        <end position="40"/>
    </location>
</feature>
<proteinExistence type="predicted"/>
<feature type="region of interest" description="Disordered" evidence="1">
    <location>
        <begin position="1"/>
        <end position="42"/>
    </location>
</feature>
<dbReference type="EMBL" id="CAAALY010006671">
    <property type="protein sequence ID" value="VEL09573.1"/>
    <property type="molecule type" value="Genomic_DNA"/>
</dbReference>
<evidence type="ECO:0000313" key="2">
    <source>
        <dbReference type="EMBL" id="VEL09573.1"/>
    </source>
</evidence>